<keyword evidence="7" id="KW-0969">Cilium</keyword>
<evidence type="ECO:0000256" key="4">
    <source>
        <dbReference type="ARBA" id="ARBA00022490"/>
    </source>
</evidence>
<dbReference type="Proteomes" id="UP001066276">
    <property type="component" value="Chromosome 5"/>
</dbReference>
<evidence type="ECO:0000256" key="3">
    <source>
        <dbReference type="ARBA" id="ARBA00006663"/>
    </source>
</evidence>
<feature type="region of interest" description="Disordered" evidence="13">
    <location>
        <begin position="640"/>
        <end position="706"/>
    </location>
</feature>
<keyword evidence="4" id="KW-0963">Cytoplasm</keyword>
<evidence type="ECO:0000313" key="14">
    <source>
        <dbReference type="EMBL" id="KAJ1156293.1"/>
    </source>
</evidence>
<comment type="subcellular location">
    <subcellularLocation>
        <location evidence="2">Cytoplasm</location>
        <location evidence="2">Cytoskeleton</location>
        <location evidence="2">Cilium basal body</location>
    </subcellularLocation>
    <subcellularLocation>
        <location evidence="1">Cytoplasm</location>
        <location evidence="1">Cytoskeleton</location>
        <location evidence="1">Microtubule organizing center</location>
        <location evidence="1">Centrosome</location>
        <location evidence="1">Centriole</location>
    </subcellularLocation>
</comment>
<evidence type="ECO:0000256" key="8">
    <source>
        <dbReference type="ARBA" id="ARBA00023212"/>
    </source>
</evidence>
<feature type="region of interest" description="Disordered" evidence="13">
    <location>
        <begin position="1"/>
        <end position="73"/>
    </location>
</feature>
<evidence type="ECO:0000256" key="12">
    <source>
        <dbReference type="SAM" id="Coils"/>
    </source>
</evidence>
<feature type="region of interest" description="Disordered" evidence="13">
    <location>
        <begin position="87"/>
        <end position="124"/>
    </location>
</feature>
<feature type="compositionally biased region" description="Polar residues" evidence="13">
    <location>
        <begin position="89"/>
        <end position="102"/>
    </location>
</feature>
<evidence type="ECO:0000256" key="2">
    <source>
        <dbReference type="ARBA" id="ARBA00004120"/>
    </source>
</evidence>
<feature type="compositionally biased region" description="Basic and acidic residues" evidence="13">
    <location>
        <begin position="665"/>
        <end position="687"/>
    </location>
</feature>
<protein>
    <recommendedName>
        <fullName evidence="11">Protein FAM161A</fullName>
    </recommendedName>
</protein>
<feature type="compositionally biased region" description="Acidic residues" evidence="13">
    <location>
        <begin position="688"/>
        <end position="706"/>
    </location>
</feature>
<comment type="similarity">
    <text evidence="3">Belongs to the FAM161 family.</text>
</comment>
<accession>A0AAV7RWG3</accession>
<evidence type="ECO:0000256" key="7">
    <source>
        <dbReference type="ARBA" id="ARBA00023069"/>
    </source>
</evidence>
<evidence type="ECO:0000256" key="11">
    <source>
        <dbReference type="ARBA" id="ARBA00039949"/>
    </source>
</evidence>
<dbReference type="EMBL" id="JANPWB010000009">
    <property type="protein sequence ID" value="KAJ1156293.1"/>
    <property type="molecule type" value="Genomic_DNA"/>
</dbReference>
<sequence>MEQSHRASVLAASCLSTPVNPHTRAPVTLYERQQEEERWRRGGGAALDGKEGGSSRGAREAKDKFNAERNESKETYTCKEIQELLWGRDSQSPKMAASPQNKSVKDDFDSGSESESGQPFNQSVNRDFLVQTHLAEMNQSNKEYYTQLEQLKKAHIETMAQLESMYQRKLHLEGVVPHCKQDTSDVRSAWKSDSFNKHHLQKSFSELDLNSINSSTSEDSEDDLNEECSISELRVLSPAEKRILKMWNGFFVEDYVESKQRSPRPAKEKKAKEWSPKITVPEPFQMTLREAKKKQHCVKTKSEIEMENNLLKKYLEEEAECQKKFKANPVPASVFLPLYREIMERKDERRKFVKDRRRELLLASQQPFQFIEREERKKEMLKEQLEALPAPRKKARPFKAKPVPKSIYSSNNSDRLQEEELYRGIKMQMRAQELLQSSVEPRSFLASRSKLATHKHKCLQSEEPQHKPKINSQVPDFEELHRKFQKQLLKKKDSKPVTICEPFCLRTLQIASNKAKILEDIQADEEVLYETRWPYQTPRRKPRSGCYSASSSLCRALEYEPPRTTESTKRRQQAIRDHERQRMREYFQELGQMEARIDKRPLLLERATQINARLSAEKHFSDVLKEAGLKEDLFLKKGQALPSHQHFSDEEPENTTRDLSNLQAEGEHVKESFDEEIIQDHLERTDPEYEDNEYTSDDTYSEDEAE</sequence>
<feature type="coiled-coil region" evidence="12">
    <location>
        <begin position="134"/>
        <end position="165"/>
    </location>
</feature>
<dbReference type="GO" id="GO:0032391">
    <property type="term" value="C:photoreceptor connecting cilium"/>
    <property type="evidence" value="ECO:0007669"/>
    <property type="project" value="TreeGrafter"/>
</dbReference>
<dbReference type="PANTHER" id="PTHR21501">
    <property type="entry name" value="PROTEIN FAM-161"/>
    <property type="match status" value="1"/>
</dbReference>
<keyword evidence="9" id="KW-0966">Cell projection</keyword>
<keyword evidence="8" id="KW-0206">Cytoskeleton</keyword>
<keyword evidence="15" id="KW-1185">Reference proteome</keyword>
<reference evidence="14" key="1">
    <citation type="journal article" date="2022" name="bioRxiv">
        <title>Sequencing and chromosome-scale assembly of the giantPleurodeles waltlgenome.</title>
        <authorList>
            <person name="Brown T."/>
            <person name="Elewa A."/>
            <person name="Iarovenko S."/>
            <person name="Subramanian E."/>
            <person name="Araus A.J."/>
            <person name="Petzold A."/>
            <person name="Susuki M."/>
            <person name="Suzuki K.-i.T."/>
            <person name="Hayashi T."/>
            <person name="Toyoda A."/>
            <person name="Oliveira C."/>
            <person name="Osipova E."/>
            <person name="Leigh N.D."/>
            <person name="Simon A."/>
            <person name="Yun M.H."/>
        </authorList>
    </citation>
    <scope>NUCLEOTIDE SEQUENCE</scope>
    <source>
        <strain evidence="14">20211129_DDA</strain>
        <tissue evidence="14">Liver</tissue>
    </source>
</reference>
<keyword evidence="6 12" id="KW-0175">Coiled coil</keyword>
<comment type="function">
    <text evidence="10">Involved in ciliogenesis.</text>
</comment>
<dbReference type="GO" id="GO:0044782">
    <property type="term" value="P:cilium organization"/>
    <property type="evidence" value="ECO:0007669"/>
    <property type="project" value="TreeGrafter"/>
</dbReference>
<evidence type="ECO:0000256" key="1">
    <source>
        <dbReference type="ARBA" id="ARBA00004114"/>
    </source>
</evidence>
<dbReference type="InterPro" id="IPR051655">
    <property type="entry name" value="FAM161"/>
</dbReference>
<organism evidence="14 15">
    <name type="scientific">Pleurodeles waltl</name>
    <name type="common">Iberian ribbed newt</name>
    <dbReference type="NCBI Taxonomy" id="8319"/>
    <lineage>
        <taxon>Eukaryota</taxon>
        <taxon>Metazoa</taxon>
        <taxon>Chordata</taxon>
        <taxon>Craniata</taxon>
        <taxon>Vertebrata</taxon>
        <taxon>Euteleostomi</taxon>
        <taxon>Amphibia</taxon>
        <taxon>Batrachia</taxon>
        <taxon>Caudata</taxon>
        <taxon>Salamandroidea</taxon>
        <taxon>Salamandridae</taxon>
        <taxon>Pleurodelinae</taxon>
        <taxon>Pleurodeles</taxon>
    </lineage>
</organism>
<dbReference type="GO" id="GO:0036064">
    <property type="term" value="C:ciliary basal body"/>
    <property type="evidence" value="ECO:0007669"/>
    <property type="project" value="TreeGrafter"/>
</dbReference>
<evidence type="ECO:0000256" key="10">
    <source>
        <dbReference type="ARBA" id="ARBA00037165"/>
    </source>
</evidence>
<name>A0AAV7RWG3_PLEWA</name>
<evidence type="ECO:0000313" key="15">
    <source>
        <dbReference type="Proteomes" id="UP001066276"/>
    </source>
</evidence>
<dbReference type="PANTHER" id="PTHR21501:SF3">
    <property type="entry name" value="PROTEIN FAM161A"/>
    <property type="match status" value="1"/>
</dbReference>
<dbReference type="AlphaFoldDB" id="A0AAV7RWG3"/>
<dbReference type="Pfam" id="PF10595">
    <property type="entry name" value="FAM161A_B"/>
    <property type="match status" value="1"/>
</dbReference>
<feature type="compositionally biased region" description="Basic and acidic residues" evidence="13">
    <location>
        <begin position="48"/>
        <end position="73"/>
    </location>
</feature>
<gene>
    <name evidence="14" type="ORF">NDU88_009017</name>
</gene>
<comment type="caution">
    <text evidence="14">The sequence shown here is derived from an EMBL/GenBank/DDBJ whole genome shotgun (WGS) entry which is preliminary data.</text>
</comment>
<proteinExistence type="inferred from homology"/>
<keyword evidence="5" id="KW-0970">Cilium biogenesis/degradation</keyword>
<dbReference type="InterPro" id="IPR019579">
    <property type="entry name" value="FAM161A/B"/>
</dbReference>
<evidence type="ECO:0000256" key="9">
    <source>
        <dbReference type="ARBA" id="ARBA00023273"/>
    </source>
</evidence>
<evidence type="ECO:0000256" key="5">
    <source>
        <dbReference type="ARBA" id="ARBA00022794"/>
    </source>
</evidence>
<evidence type="ECO:0000256" key="6">
    <source>
        <dbReference type="ARBA" id="ARBA00023054"/>
    </source>
</evidence>
<evidence type="ECO:0000256" key="13">
    <source>
        <dbReference type="SAM" id="MobiDB-lite"/>
    </source>
</evidence>